<accession>A0A1G1XYQ4</accession>
<keyword evidence="2 9" id="KW-1003">Cell membrane</keyword>
<comment type="similarity">
    <text evidence="1 9 11">Belongs to the peptidase A8 family.</text>
</comment>
<evidence type="ECO:0000256" key="3">
    <source>
        <dbReference type="ARBA" id="ARBA00022670"/>
    </source>
</evidence>
<sequence length="157" mass="17972">MLKKIISLNLAIFILFIVDRILKFWFLKNPGFSRDFIDDFLSFELETNPGIAFGLPLDGTLLLLLVIVIIFALFNLLRKAYRQRKFLEIFLISLIVFGAISNLIDRLRYGFVIDYINVPFFTVFNLADAMITVGVALLALELFSKNSRRGTGQEVDV</sequence>
<dbReference type="GO" id="GO:0006508">
    <property type="term" value="P:proteolysis"/>
    <property type="evidence" value="ECO:0007669"/>
    <property type="project" value="UniProtKB-KW"/>
</dbReference>
<dbReference type="PROSITE" id="PS00855">
    <property type="entry name" value="SPASE_II"/>
    <property type="match status" value="1"/>
</dbReference>
<keyword evidence="8 9" id="KW-0472">Membrane</keyword>
<comment type="caution">
    <text evidence="12">The sequence shown here is derived from an EMBL/GenBank/DDBJ whole genome shotgun (WGS) entry which is preliminary data.</text>
</comment>
<comment type="catalytic activity">
    <reaction evidence="9 10">
        <text>Release of signal peptides from bacterial membrane prolipoproteins. Hydrolyzes -Xaa-Yaa-Zaa-|-(S,diacylglyceryl)Cys-, in which Xaa is hydrophobic (preferably Leu), and Yaa (Ala or Ser) and Zaa (Gly or Ala) have small, neutral side chains.</text>
        <dbReference type="EC" id="3.4.23.36"/>
    </reaction>
</comment>
<dbReference type="PANTHER" id="PTHR33695:SF1">
    <property type="entry name" value="LIPOPROTEIN SIGNAL PEPTIDASE"/>
    <property type="match status" value="1"/>
</dbReference>
<feature type="transmembrane region" description="Helical" evidence="9">
    <location>
        <begin position="116"/>
        <end position="140"/>
    </location>
</feature>
<evidence type="ECO:0000256" key="11">
    <source>
        <dbReference type="RuleBase" id="RU004181"/>
    </source>
</evidence>
<dbReference type="PANTHER" id="PTHR33695">
    <property type="entry name" value="LIPOPROTEIN SIGNAL PEPTIDASE"/>
    <property type="match status" value="1"/>
</dbReference>
<evidence type="ECO:0000256" key="8">
    <source>
        <dbReference type="ARBA" id="ARBA00023136"/>
    </source>
</evidence>
<evidence type="ECO:0000256" key="1">
    <source>
        <dbReference type="ARBA" id="ARBA00006139"/>
    </source>
</evidence>
<protein>
    <recommendedName>
        <fullName evidence="9">Lipoprotein signal peptidase</fullName>
        <ecNumber evidence="9">3.4.23.36</ecNumber>
    </recommendedName>
    <alternativeName>
        <fullName evidence="9">Prolipoprotein signal peptidase</fullName>
    </alternativeName>
    <alternativeName>
        <fullName evidence="9">Signal peptidase II</fullName>
        <shortName evidence="9">SPase II</shortName>
    </alternativeName>
</protein>
<feature type="active site" evidence="9">
    <location>
        <position position="128"/>
    </location>
</feature>
<keyword evidence="3 9" id="KW-0645">Protease</keyword>
<evidence type="ECO:0000313" key="12">
    <source>
        <dbReference type="EMBL" id="OGY45223.1"/>
    </source>
</evidence>
<gene>
    <name evidence="9" type="primary">lspA</name>
    <name evidence="12" type="ORF">A2731_01745</name>
</gene>
<dbReference type="PRINTS" id="PR00781">
    <property type="entry name" value="LIPOSIGPTASE"/>
</dbReference>
<reference evidence="12 13" key="1">
    <citation type="journal article" date="2016" name="Nat. Commun.">
        <title>Thousands of microbial genomes shed light on interconnected biogeochemical processes in an aquifer system.</title>
        <authorList>
            <person name="Anantharaman K."/>
            <person name="Brown C.T."/>
            <person name="Hug L.A."/>
            <person name="Sharon I."/>
            <person name="Castelle C.J."/>
            <person name="Probst A.J."/>
            <person name="Thomas B.C."/>
            <person name="Singh A."/>
            <person name="Wilkins M.J."/>
            <person name="Karaoz U."/>
            <person name="Brodie E.L."/>
            <person name="Williams K.H."/>
            <person name="Hubbard S.S."/>
            <person name="Banfield J.F."/>
        </authorList>
    </citation>
    <scope>NUCLEOTIDE SEQUENCE [LARGE SCALE GENOMIC DNA]</scope>
</reference>
<evidence type="ECO:0000256" key="7">
    <source>
        <dbReference type="ARBA" id="ARBA00022989"/>
    </source>
</evidence>
<evidence type="ECO:0000256" key="4">
    <source>
        <dbReference type="ARBA" id="ARBA00022692"/>
    </source>
</evidence>
<feature type="transmembrane region" description="Helical" evidence="9">
    <location>
        <begin position="51"/>
        <end position="74"/>
    </location>
</feature>
<comment type="function">
    <text evidence="9 10">This protein specifically catalyzes the removal of signal peptides from prolipoproteins.</text>
</comment>
<feature type="active site" evidence="9">
    <location>
        <position position="114"/>
    </location>
</feature>
<dbReference type="UniPathway" id="UPA00665"/>
<evidence type="ECO:0000256" key="9">
    <source>
        <dbReference type="HAMAP-Rule" id="MF_00161"/>
    </source>
</evidence>
<evidence type="ECO:0000256" key="5">
    <source>
        <dbReference type="ARBA" id="ARBA00022750"/>
    </source>
</evidence>
<keyword evidence="4 9" id="KW-0812">Transmembrane</keyword>
<dbReference type="GO" id="GO:0005886">
    <property type="term" value="C:plasma membrane"/>
    <property type="evidence" value="ECO:0007669"/>
    <property type="project" value="UniProtKB-SubCell"/>
</dbReference>
<name>A0A1G1XYQ4_9BACT</name>
<dbReference type="NCBIfam" id="TIGR00077">
    <property type="entry name" value="lspA"/>
    <property type="match status" value="1"/>
</dbReference>
<evidence type="ECO:0000313" key="13">
    <source>
        <dbReference type="Proteomes" id="UP000176241"/>
    </source>
</evidence>
<organism evidence="12 13">
    <name type="scientific">Candidatus Buchananbacteria bacterium RIFCSPHIGHO2_01_FULL_39_8</name>
    <dbReference type="NCBI Taxonomy" id="1797533"/>
    <lineage>
        <taxon>Bacteria</taxon>
        <taxon>Candidatus Buchananiibacteriota</taxon>
    </lineage>
</organism>
<dbReference type="STRING" id="1797533.A2731_01745"/>
<dbReference type="HAMAP" id="MF_00161">
    <property type="entry name" value="LspA"/>
    <property type="match status" value="1"/>
</dbReference>
<dbReference type="EC" id="3.4.23.36" evidence="9"/>
<dbReference type="Proteomes" id="UP000176241">
    <property type="component" value="Unassembled WGS sequence"/>
</dbReference>
<keyword evidence="6 9" id="KW-0378">Hydrolase</keyword>
<feature type="transmembrane region" description="Helical" evidence="9">
    <location>
        <begin position="86"/>
        <end position="104"/>
    </location>
</feature>
<comment type="subcellular location">
    <subcellularLocation>
        <location evidence="9">Cell membrane</location>
        <topology evidence="9">Multi-pass membrane protein</topology>
    </subcellularLocation>
</comment>
<proteinExistence type="inferred from homology"/>
<dbReference type="EMBL" id="MHIC01000017">
    <property type="protein sequence ID" value="OGY45223.1"/>
    <property type="molecule type" value="Genomic_DNA"/>
</dbReference>
<dbReference type="Pfam" id="PF01252">
    <property type="entry name" value="Peptidase_A8"/>
    <property type="match status" value="1"/>
</dbReference>
<comment type="pathway">
    <text evidence="9">Protein modification; lipoprotein biosynthesis (signal peptide cleavage).</text>
</comment>
<dbReference type="InterPro" id="IPR001872">
    <property type="entry name" value="Peptidase_A8"/>
</dbReference>
<dbReference type="AlphaFoldDB" id="A0A1G1XYQ4"/>
<evidence type="ECO:0000256" key="6">
    <source>
        <dbReference type="ARBA" id="ARBA00022801"/>
    </source>
</evidence>
<evidence type="ECO:0000256" key="10">
    <source>
        <dbReference type="RuleBase" id="RU000594"/>
    </source>
</evidence>
<keyword evidence="5 9" id="KW-0064">Aspartyl protease</keyword>
<feature type="transmembrane region" description="Helical" evidence="9">
    <location>
        <begin position="7"/>
        <end position="26"/>
    </location>
</feature>
<keyword evidence="7 9" id="KW-1133">Transmembrane helix</keyword>
<dbReference type="GO" id="GO:0004190">
    <property type="term" value="F:aspartic-type endopeptidase activity"/>
    <property type="evidence" value="ECO:0007669"/>
    <property type="project" value="UniProtKB-UniRule"/>
</dbReference>
<evidence type="ECO:0000256" key="2">
    <source>
        <dbReference type="ARBA" id="ARBA00022475"/>
    </source>
</evidence>